<organism evidence="1 2">
    <name type="scientific">Dallia pectoralis</name>
    <name type="common">Alaska blackfish</name>
    <dbReference type="NCBI Taxonomy" id="75939"/>
    <lineage>
        <taxon>Eukaryota</taxon>
        <taxon>Metazoa</taxon>
        <taxon>Chordata</taxon>
        <taxon>Craniata</taxon>
        <taxon>Vertebrata</taxon>
        <taxon>Euteleostomi</taxon>
        <taxon>Actinopterygii</taxon>
        <taxon>Neopterygii</taxon>
        <taxon>Teleostei</taxon>
        <taxon>Protacanthopterygii</taxon>
        <taxon>Esociformes</taxon>
        <taxon>Umbridae</taxon>
        <taxon>Dallia</taxon>
    </lineage>
</organism>
<comment type="caution">
    <text evidence="1">The sequence shown here is derived from an EMBL/GenBank/DDBJ whole genome shotgun (WGS) entry which is preliminary data.</text>
</comment>
<sequence length="215" mass="23022">MQSFSRERSGFHGNQPCYQQEPHELSRLESYRQHPHHGQSRQAYEAQALATATGMTAAGPGSGPLPGPKDCYSQQAYPGYSQGNGGAVAGGGIASGSTSQTKKPYRGGGKVPPPPPQHMQASGYSNHMGPGGYSAQYISEGHQQQAKWDNPTQLAQYEQEMVGRLEPGPPGSSQYLDQNMLAHSQSQCHQPHQGSAPAYTSPHHQPHPTNPTQSP</sequence>
<name>A0ACC2FEL7_DALPE</name>
<accession>A0ACC2FEL7</accession>
<reference evidence="1" key="1">
    <citation type="submission" date="2021-05" db="EMBL/GenBank/DDBJ databases">
        <authorList>
            <person name="Pan Q."/>
            <person name="Jouanno E."/>
            <person name="Zahm M."/>
            <person name="Klopp C."/>
            <person name="Cabau C."/>
            <person name="Louis A."/>
            <person name="Berthelot C."/>
            <person name="Parey E."/>
            <person name="Roest Crollius H."/>
            <person name="Montfort J."/>
            <person name="Robinson-Rechavi M."/>
            <person name="Bouchez O."/>
            <person name="Lampietro C."/>
            <person name="Lopez Roques C."/>
            <person name="Donnadieu C."/>
            <person name="Postlethwait J."/>
            <person name="Bobe J."/>
            <person name="Dillon D."/>
            <person name="Chandos A."/>
            <person name="von Hippel F."/>
            <person name="Guiguen Y."/>
        </authorList>
    </citation>
    <scope>NUCLEOTIDE SEQUENCE</scope>
    <source>
        <strain evidence="1">YG-Jan2019</strain>
    </source>
</reference>
<dbReference type="EMBL" id="CM055756">
    <property type="protein sequence ID" value="KAJ7989732.1"/>
    <property type="molecule type" value="Genomic_DNA"/>
</dbReference>
<protein>
    <submittedName>
        <fullName evidence="1">Uncharacterized protein</fullName>
    </submittedName>
</protein>
<gene>
    <name evidence="1" type="ORF">DPEC_G00307580</name>
</gene>
<evidence type="ECO:0000313" key="2">
    <source>
        <dbReference type="Proteomes" id="UP001157502"/>
    </source>
</evidence>
<dbReference type="Proteomes" id="UP001157502">
    <property type="component" value="Chromosome 29"/>
</dbReference>
<proteinExistence type="predicted"/>
<evidence type="ECO:0000313" key="1">
    <source>
        <dbReference type="EMBL" id="KAJ7989732.1"/>
    </source>
</evidence>
<keyword evidence="2" id="KW-1185">Reference proteome</keyword>